<evidence type="ECO:0000313" key="5">
    <source>
        <dbReference type="EMBL" id="GAA10560.1"/>
    </source>
</evidence>
<comment type="caution">
    <text evidence="5">The sequence shown here is derived from an EMBL/GenBank/DDBJ whole genome shotgun (WGS) entry which is preliminary data.</text>
</comment>
<dbReference type="GO" id="GO:0003995">
    <property type="term" value="F:acyl-CoA dehydrogenase activity"/>
    <property type="evidence" value="ECO:0007669"/>
    <property type="project" value="TreeGrafter"/>
</dbReference>
<dbReference type="SUPFAM" id="SSF47203">
    <property type="entry name" value="Acyl-CoA dehydrogenase C-terminal domain-like"/>
    <property type="match status" value="1"/>
</dbReference>
<reference evidence="5 6" key="1">
    <citation type="submission" date="2011-05" db="EMBL/GenBank/DDBJ databases">
        <title>Whole genome shotgun sequence of Gordonia alkanivorans NBRC 16433.</title>
        <authorList>
            <person name="Hosoyama A."/>
            <person name="Nakamura S."/>
            <person name="Takarada H."/>
            <person name="Tsuchikane K."/>
            <person name="Yamazaki S."/>
            <person name="Fujita N."/>
        </authorList>
    </citation>
    <scope>NUCLEOTIDE SEQUENCE [LARGE SCALE GENOMIC DNA]</scope>
    <source>
        <strain evidence="5 6">NBRC 16433</strain>
    </source>
</reference>
<evidence type="ECO:0000256" key="1">
    <source>
        <dbReference type="ARBA" id="ARBA00022630"/>
    </source>
</evidence>
<name>F9VPM1_9ACTN</name>
<dbReference type="STRING" id="1027371.GOALK_002_00250"/>
<accession>F9VPM1</accession>
<dbReference type="Gene3D" id="1.20.140.10">
    <property type="entry name" value="Butyryl-CoA Dehydrogenase, subunit A, domain 3"/>
    <property type="match status" value="1"/>
</dbReference>
<evidence type="ECO:0000259" key="4">
    <source>
        <dbReference type="Pfam" id="PF00441"/>
    </source>
</evidence>
<sequence length="317" mass="33600">MDDDDISQIREALLQTVDADPAAAREAVTEFGWDELLADQEDIAVATLLPIWGRSLAHGSLLTPVMLCAGGVDSPTTTRIVLPRISSSVVPGRYDGERVVVDGVLSAGDGPILVPAASDGDIVFAVCETPELPTGDPLDPTAGWTRLTGTFTVTEQLSPSGHTPSQAWPLMVAAGRRALTYELLGASRAMLDMTVEHVTSRQQFGQALGSFQAVKHQLADVHLWIEVAQLAADAAWEDRGEASAALAKAAGTRASATARKVCQQLLGGMGFTWEHDFHRYLRRALTLEPLLGGSVDLHRELGAALRVGSVSPALAPL</sequence>
<dbReference type="EMBL" id="BACI01000002">
    <property type="protein sequence ID" value="GAA10560.1"/>
    <property type="molecule type" value="Genomic_DNA"/>
</dbReference>
<gene>
    <name evidence="5" type="ORF">GOALK_002_00250</name>
</gene>
<protein>
    <recommendedName>
        <fullName evidence="4">Acyl-CoA dehydrogenase/oxidase C-terminal domain-containing protein</fullName>
    </recommendedName>
</protein>
<proteinExistence type="predicted"/>
<keyword evidence="3" id="KW-0560">Oxidoreductase</keyword>
<dbReference type="InterPro" id="IPR036250">
    <property type="entry name" value="AcylCo_DH-like_C"/>
</dbReference>
<dbReference type="PANTHER" id="PTHR43884">
    <property type="entry name" value="ACYL-COA DEHYDROGENASE"/>
    <property type="match status" value="1"/>
</dbReference>
<dbReference type="RefSeq" id="WP_006356742.1">
    <property type="nucleotide sequence ID" value="NZ_BACI01000002.1"/>
</dbReference>
<dbReference type="Pfam" id="PF00441">
    <property type="entry name" value="Acyl-CoA_dh_1"/>
    <property type="match status" value="1"/>
</dbReference>
<keyword evidence="2" id="KW-0274">FAD</keyword>
<evidence type="ECO:0000256" key="3">
    <source>
        <dbReference type="ARBA" id="ARBA00023002"/>
    </source>
</evidence>
<dbReference type="InterPro" id="IPR009075">
    <property type="entry name" value="AcylCo_DH/oxidase_C"/>
</dbReference>
<evidence type="ECO:0000256" key="2">
    <source>
        <dbReference type="ARBA" id="ARBA00022827"/>
    </source>
</evidence>
<dbReference type="AlphaFoldDB" id="F9VPM1"/>
<dbReference type="Proteomes" id="UP000003558">
    <property type="component" value="Unassembled WGS sequence"/>
</dbReference>
<keyword evidence="1" id="KW-0285">Flavoprotein</keyword>
<dbReference type="eggNOG" id="COG1960">
    <property type="taxonomic scope" value="Bacteria"/>
</dbReference>
<evidence type="ECO:0000313" key="6">
    <source>
        <dbReference type="Proteomes" id="UP000003558"/>
    </source>
</evidence>
<feature type="domain" description="Acyl-CoA dehydrogenase/oxidase C-terminal" evidence="4">
    <location>
        <begin position="174"/>
        <end position="302"/>
    </location>
</feature>
<organism evidence="5 6">
    <name type="scientific">Gordonia alkanivorans NBRC 16433</name>
    <dbReference type="NCBI Taxonomy" id="1027371"/>
    <lineage>
        <taxon>Bacteria</taxon>
        <taxon>Bacillati</taxon>
        <taxon>Actinomycetota</taxon>
        <taxon>Actinomycetes</taxon>
        <taxon>Mycobacteriales</taxon>
        <taxon>Gordoniaceae</taxon>
        <taxon>Gordonia</taxon>
    </lineage>
</organism>
<dbReference type="PANTHER" id="PTHR43884:SF20">
    <property type="entry name" value="ACYL-COA DEHYDROGENASE FADE28"/>
    <property type="match status" value="1"/>
</dbReference>